<evidence type="ECO:0000256" key="6">
    <source>
        <dbReference type="ARBA" id="ARBA00022771"/>
    </source>
</evidence>
<reference evidence="10" key="1">
    <citation type="journal article" date="2023" name="Mol. Phylogenet. Evol.">
        <title>Genome-scale phylogeny and comparative genomics of the fungal order Sordariales.</title>
        <authorList>
            <person name="Hensen N."/>
            <person name="Bonometti L."/>
            <person name="Westerberg I."/>
            <person name="Brannstrom I.O."/>
            <person name="Guillou S."/>
            <person name="Cros-Aarteil S."/>
            <person name="Calhoun S."/>
            <person name="Haridas S."/>
            <person name="Kuo A."/>
            <person name="Mondo S."/>
            <person name="Pangilinan J."/>
            <person name="Riley R."/>
            <person name="LaButti K."/>
            <person name="Andreopoulos B."/>
            <person name="Lipzen A."/>
            <person name="Chen C."/>
            <person name="Yan M."/>
            <person name="Daum C."/>
            <person name="Ng V."/>
            <person name="Clum A."/>
            <person name="Steindorff A."/>
            <person name="Ohm R.A."/>
            <person name="Martin F."/>
            <person name="Silar P."/>
            <person name="Natvig D.O."/>
            <person name="Lalanne C."/>
            <person name="Gautier V."/>
            <person name="Ament-Velasquez S.L."/>
            <person name="Kruys A."/>
            <person name="Hutchinson M.I."/>
            <person name="Powell A.J."/>
            <person name="Barry K."/>
            <person name="Miller A.N."/>
            <person name="Grigoriev I.V."/>
            <person name="Debuchy R."/>
            <person name="Gladieux P."/>
            <person name="Hiltunen Thoren M."/>
            <person name="Johannesson H."/>
        </authorList>
    </citation>
    <scope>NUCLEOTIDE SEQUENCE</scope>
    <source>
        <strain evidence="10">CBS 314.62</strain>
    </source>
</reference>
<keyword evidence="8" id="KW-0862">Zinc</keyword>
<keyword evidence="5" id="KW-0677">Repeat</keyword>
<comment type="catalytic activity">
    <reaction evidence="1">
        <text>[E2 ubiquitin-conjugating enzyme]-S-ubiquitinyl-L-cysteine + [acceptor protein]-L-lysine = [E2 ubiquitin-conjugating enzyme]-L-cysteine + [acceptor protein]-N(6)-ubiquitinyl-L-lysine.</text>
        <dbReference type="EC" id="2.3.2.31"/>
    </reaction>
</comment>
<evidence type="ECO:0000256" key="2">
    <source>
        <dbReference type="ARBA" id="ARBA00012251"/>
    </source>
</evidence>
<name>A0AAE1CGX0_9PEZI</name>
<keyword evidence="4" id="KW-0479">Metal-binding</keyword>
<dbReference type="PANTHER" id="PTHR11685">
    <property type="entry name" value="RBR FAMILY RING FINGER AND IBR DOMAIN-CONTAINING"/>
    <property type="match status" value="1"/>
</dbReference>
<keyword evidence="11" id="KW-1185">Reference proteome</keyword>
<dbReference type="GO" id="GO:0016567">
    <property type="term" value="P:protein ubiquitination"/>
    <property type="evidence" value="ECO:0007669"/>
    <property type="project" value="InterPro"/>
</dbReference>
<sequence length="214" mass="24240">MTVECLICTAPLPALTAGELRLPCGHVQCESCLQRNFSVSVKTMPFQPVLCCARIDITVFRRLVPSAELAVYREKLSEFLDRAKLYCWDPNCSAFIPNALRSRTASVVVGKCRRCHTKTCMRCRGKFHWGPCAVNPDSAAAARAAASDRARRRALLEEEKFKEYSRARGWKECPLCRRMVEKTEGCNHIQCFCGCHFCYRCGRQPYSTHRGCAM</sequence>
<dbReference type="InterPro" id="IPR002867">
    <property type="entry name" value="IBR_dom"/>
</dbReference>
<dbReference type="SUPFAM" id="SSF57850">
    <property type="entry name" value="RING/U-box"/>
    <property type="match status" value="1"/>
</dbReference>
<dbReference type="Proteomes" id="UP001270362">
    <property type="component" value="Unassembled WGS sequence"/>
</dbReference>
<dbReference type="GO" id="GO:0061630">
    <property type="term" value="F:ubiquitin protein ligase activity"/>
    <property type="evidence" value="ECO:0007669"/>
    <property type="project" value="UniProtKB-EC"/>
</dbReference>
<evidence type="ECO:0000256" key="3">
    <source>
        <dbReference type="ARBA" id="ARBA00022679"/>
    </source>
</evidence>
<dbReference type="Gene3D" id="3.30.40.10">
    <property type="entry name" value="Zinc/RING finger domain, C3HC4 (zinc finger)"/>
    <property type="match status" value="1"/>
</dbReference>
<feature type="domain" description="RING-type" evidence="9">
    <location>
        <begin position="1"/>
        <end position="214"/>
    </location>
</feature>
<proteinExistence type="predicted"/>
<dbReference type="CDD" id="cd22584">
    <property type="entry name" value="Rcat_RBR_unk"/>
    <property type="match status" value="1"/>
</dbReference>
<protein>
    <recommendedName>
        <fullName evidence="2">RBR-type E3 ubiquitin transferase</fullName>
        <ecNumber evidence="2">2.3.2.31</ecNumber>
    </recommendedName>
</protein>
<dbReference type="AlphaFoldDB" id="A0AAE1CGX0"/>
<evidence type="ECO:0000256" key="4">
    <source>
        <dbReference type="ARBA" id="ARBA00022723"/>
    </source>
</evidence>
<accession>A0AAE1CGX0</accession>
<organism evidence="10 11">
    <name type="scientific">Podospora appendiculata</name>
    <dbReference type="NCBI Taxonomy" id="314037"/>
    <lineage>
        <taxon>Eukaryota</taxon>
        <taxon>Fungi</taxon>
        <taxon>Dikarya</taxon>
        <taxon>Ascomycota</taxon>
        <taxon>Pezizomycotina</taxon>
        <taxon>Sordariomycetes</taxon>
        <taxon>Sordariomycetidae</taxon>
        <taxon>Sordariales</taxon>
        <taxon>Podosporaceae</taxon>
        <taxon>Podospora</taxon>
    </lineage>
</organism>
<dbReference type="InterPro" id="IPR044066">
    <property type="entry name" value="TRIAD_supradom"/>
</dbReference>
<evidence type="ECO:0000313" key="11">
    <source>
        <dbReference type="Proteomes" id="UP001270362"/>
    </source>
</evidence>
<evidence type="ECO:0000256" key="5">
    <source>
        <dbReference type="ARBA" id="ARBA00022737"/>
    </source>
</evidence>
<dbReference type="Pfam" id="PF01485">
    <property type="entry name" value="IBR"/>
    <property type="match status" value="2"/>
</dbReference>
<dbReference type="InterPro" id="IPR031127">
    <property type="entry name" value="E3_UB_ligase_RBR"/>
</dbReference>
<gene>
    <name evidence="10" type="ORF">B0T22DRAFT_55906</name>
</gene>
<evidence type="ECO:0000256" key="7">
    <source>
        <dbReference type="ARBA" id="ARBA00022786"/>
    </source>
</evidence>
<evidence type="ECO:0000313" key="10">
    <source>
        <dbReference type="EMBL" id="KAK3693925.1"/>
    </source>
</evidence>
<dbReference type="GO" id="GO:0008270">
    <property type="term" value="F:zinc ion binding"/>
    <property type="evidence" value="ECO:0007669"/>
    <property type="project" value="UniProtKB-KW"/>
</dbReference>
<evidence type="ECO:0000256" key="1">
    <source>
        <dbReference type="ARBA" id="ARBA00001798"/>
    </source>
</evidence>
<dbReference type="EMBL" id="JAULSO010000001">
    <property type="protein sequence ID" value="KAK3693925.1"/>
    <property type="molecule type" value="Genomic_DNA"/>
</dbReference>
<dbReference type="PROSITE" id="PS51873">
    <property type="entry name" value="TRIAD"/>
    <property type="match status" value="1"/>
</dbReference>
<dbReference type="Gene3D" id="1.20.120.1750">
    <property type="match status" value="1"/>
</dbReference>
<dbReference type="EC" id="2.3.2.31" evidence="2"/>
<reference evidence="10" key="2">
    <citation type="submission" date="2023-06" db="EMBL/GenBank/DDBJ databases">
        <authorList>
            <consortium name="Lawrence Berkeley National Laboratory"/>
            <person name="Haridas S."/>
            <person name="Hensen N."/>
            <person name="Bonometti L."/>
            <person name="Westerberg I."/>
            <person name="Brannstrom I.O."/>
            <person name="Guillou S."/>
            <person name="Cros-Aarteil S."/>
            <person name="Calhoun S."/>
            <person name="Kuo A."/>
            <person name="Mondo S."/>
            <person name="Pangilinan J."/>
            <person name="Riley R."/>
            <person name="Labutti K."/>
            <person name="Andreopoulos B."/>
            <person name="Lipzen A."/>
            <person name="Chen C."/>
            <person name="Yanf M."/>
            <person name="Daum C."/>
            <person name="Ng V."/>
            <person name="Clum A."/>
            <person name="Steindorff A."/>
            <person name="Ohm R."/>
            <person name="Martin F."/>
            <person name="Silar P."/>
            <person name="Natvig D."/>
            <person name="Lalanne C."/>
            <person name="Gautier V."/>
            <person name="Ament-Velasquez S.L."/>
            <person name="Kruys A."/>
            <person name="Hutchinson M.I."/>
            <person name="Powell A.J."/>
            <person name="Barry K."/>
            <person name="Miller A.N."/>
            <person name="Grigoriev I.V."/>
            <person name="Debuchy R."/>
            <person name="Gladieux P."/>
            <person name="Thoren M.H."/>
            <person name="Johannesson H."/>
        </authorList>
    </citation>
    <scope>NUCLEOTIDE SEQUENCE</scope>
    <source>
        <strain evidence="10">CBS 314.62</strain>
    </source>
</reference>
<keyword evidence="3" id="KW-0808">Transferase</keyword>
<evidence type="ECO:0000259" key="9">
    <source>
        <dbReference type="PROSITE" id="PS51873"/>
    </source>
</evidence>
<dbReference type="InterPro" id="IPR013083">
    <property type="entry name" value="Znf_RING/FYVE/PHD"/>
</dbReference>
<keyword evidence="6" id="KW-0863">Zinc-finger</keyword>
<keyword evidence="7" id="KW-0833">Ubl conjugation pathway</keyword>
<evidence type="ECO:0000256" key="8">
    <source>
        <dbReference type="ARBA" id="ARBA00022833"/>
    </source>
</evidence>
<comment type="caution">
    <text evidence="10">The sequence shown here is derived from an EMBL/GenBank/DDBJ whole genome shotgun (WGS) entry which is preliminary data.</text>
</comment>